<proteinExistence type="predicted"/>
<dbReference type="PROSITE" id="PS50004">
    <property type="entry name" value="C2"/>
    <property type="match status" value="1"/>
</dbReference>
<dbReference type="Pfam" id="PF00168">
    <property type="entry name" value="C2"/>
    <property type="match status" value="1"/>
</dbReference>
<evidence type="ECO:0000313" key="5">
    <source>
        <dbReference type="Proteomes" id="UP001212152"/>
    </source>
</evidence>
<dbReference type="GO" id="GO:0016020">
    <property type="term" value="C:membrane"/>
    <property type="evidence" value="ECO:0007669"/>
    <property type="project" value="TreeGrafter"/>
</dbReference>
<comment type="caution">
    <text evidence="4">The sequence shown here is derived from an EMBL/GenBank/DDBJ whole genome shotgun (WGS) entry which is preliminary data.</text>
</comment>
<dbReference type="EMBL" id="JADGJQ010000050">
    <property type="protein sequence ID" value="KAJ3175592.1"/>
    <property type="molecule type" value="Genomic_DNA"/>
</dbReference>
<keyword evidence="5" id="KW-1185">Reference proteome</keyword>
<feature type="domain" description="C2" evidence="3">
    <location>
        <begin position="1"/>
        <end position="132"/>
    </location>
</feature>
<gene>
    <name evidence="4" type="ORF">HDU87_006089</name>
</gene>
<sequence>MLATAAAQDRLKGLLSVTVLQATDLPKADWIGENDNFVEIDLLLAPKPTTDLHIKRTHTVAQDERSQRTQVQYGRNPVWNEKMAFSIPGTHKGPVSLQISVFDEDIHRSEFVAGGAFDLSTANLDKDWMEVKWIDLKDLKDRDGGKICVVCHYIPESMVGYFQKKYNAKAAEVKTKIIQGLVTRATGVATSQINSMVGL</sequence>
<evidence type="ECO:0000256" key="2">
    <source>
        <dbReference type="ARBA" id="ARBA00022837"/>
    </source>
</evidence>
<evidence type="ECO:0000313" key="4">
    <source>
        <dbReference type="EMBL" id="KAJ3175592.1"/>
    </source>
</evidence>
<dbReference type="AlphaFoldDB" id="A0AAD5TGN1"/>
<name>A0AAD5TGN1_9FUNG</name>
<dbReference type="Proteomes" id="UP001212152">
    <property type="component" value="Unassembled WGS sequence"/>
</dbReference>
<dbReference type="SUPFAM" id="SSF49562">
    <property type="entry name" value="C2 domain (Calcium/lipid-binding domain, CaLB)"/>
    <property type="match status" value="1"/>
</dbReference>
<dbReference type="GO" id="GO:0005509">
    <property type="term" value="F:calcium ion binding"/>
    <property type="evidence" value="ECO:0007669"/>
    <property type="project" value="TreeGrafter"/>
</dbReference>
<dbReference type="SMART" id="SM00239">
    <property type="entry name" value="C2"/>
    <property type="match status" value="1"/>
</dbReference>
<dbReference type="PANTHER" id="PTHR45911">
    <property type="entry name" value="C2 DOMAIN-CONTAINING PROTEIN"/>
    <property type="match status" value="1"/>
</dbReference>
<organism evidence="4 5">
    <name type="scientific">Geranomyces variabilis</name>
    <dbReference type="NCBI Taxonomy" id="109894"/>
    <lineage>
        <taxon>Eukaryota</taxon>
        <taxon>Fungi</taxon>
        <taxon>Fungi incertae sedis</taxon>
        <taxon>Chytridiomycota</taxon>
        <taxon>Chytridiomycota incertae sedis</taxon>
        <taxon>Chytridiomycetes</taxon>
        <taxon>Spizellomycetales</taxon>
        <taxon>Powellomycetaceae</taxon>
        <taxon>Geranomyces</taxon>
    </lineage>
</organism>
<keyword evidence="1" id="KW-0479">Metal-binding</keyword>
<keyword evidence="2" id="KW-0106">Calcium</keyword>
<accession>A0AAD5TGN1</accession>
<dbReference type="InterPro" id="IPR035892">
    <property type="entry name" value="C2_domain_sf"/>
</dbReference>
<dbReference type="Gene3D" id="2.60.40.150">
    <property type="entry name" value="C2 domain"/>
    <property type="match status" value="1"/>
</dbReference>
<protein>
    <recommendedName>
        <fullName evidence="3">C2 domain-containing protein</fullName>
    </recommendedName>
</protein>
<dbReference type="InterPro" id="IPR000008">
    <property type="entry name" value="C2_dom"/>
</dbReference>
<evidence type="ECO:0000259" key="3">
    <source>
        <dbReference type="PROSITE" id="PS50004"/>
    </source>
</evidence>
<dbReference type="PANTHER" id="PTHR45911:SF4">
    <property type="entry name" value="MULTIPLE C2 AND TRANSMEMBRANE DOMAIN-CONTAINING PROTEIN"/>
    <property type="match status" value="1"/>
</dbReference>
<evidence type="ECO:0000256" key="1">
    <source>
        <dbReference type="ARBA" id="ARBA00022723"/>
    </source>
</evidence>
<reference evidence="4" key="1">
    <citation type="submission" date="2020-05" db="EMBL/GenBank/DDBJ databases">
        <title>Phylogenomic resolution of chytrid fungi.</title>
        <authorList>
            <person name="Stajich J.E."/>
            <person name="Amses K."/>
            <person name="Simmons R."/>
            <person name="Seto K."/>
            <person name="Myers J."/>
            <person name="Bonds A."/>
            <person name="Quandt C.A."/>
            <person name="Barry K."/>
            <person name="Liu P."/>
            <person name="Grigoriev I."/>
            <person name="Longcore J.E."/>
            <person name="James T.Y."/>
        </authorList>
    </citation>
    <scope>NUCLEOTIDE SEQUENCE</scope>
    <source>
        <strain evidence="4">JEL0379</strain>
    </source>
</reference>